<dbReference type="EMBL" id="SOZI01000059">
    <property type="protein sequence ID" value="TNY20733.1"/>
    <property type="molecule type" value="Genomic_DNA"/>
</dbReference>
<evidence type="ECO:0000313" key="2">
    <source>
        <dbReference type="Proteomes" id="UP000311382"/>
    </source>
</evidence>
<comment type="caution">
    <text evidence="1">The sequence shown here is derived from an EMBL/GenBank/DDBJ whole genome shotgun (WGS) entry which is preliminary data.</text>
</comment>
<organism evidence="1 2">
    <name type="scientific">Rhodotorula diobovata</name>
    <dbReference type="NCBI Taxonomy" id="5288"/>
    <lineage>
        <taxon>Eukaryota</taxon>
        <taxon>Fungi</taxon>
        <taxon>Dikarya</taxon>
        <taxon>Basidiomycota</taxon>
        <taxon>Pucciniomycotina</taxon>
        <taxon>Microbotryomycetes</taxon>
        <taxon>Sporidiobolales</taxon>
        <taxon>Sporidiobolaceae</taxon>
        <taxon>Rhodotorula</taxon>
    </lineage>
</organism>
<dbReference type="OrthoDB" id="10680074at2759"/>
<name>A0A5C5FV57_9BASI</name>
<dbReference type="Proteomes" id="UP000311382">
    <property type="component" value="Unassembled WGS sequence"/>
</dbReference>
<gene>
    <name evidence="1" type="ORF">DMC30DRAFT_416700</name>
</gene>
<keyword evidence="2" id="KW-1185">Reference proteome</keyword>
<protein>
    <submittedName>
        <fullName evidence="1">Uncharacterized protein</fullName>
    </submittedName>
</protein>
<accession>A0A5C5FV57</accession>
<evidence type="ECO:0000313" key="1">
    <source>
        <dbReference type="EMBL" id="TNY20733.1"/>
    </source>
</evidence>
<reference evidence="1 2" key="1">
    <citation type="submission" date="2019-03" db="EMBL/GenBank/DDBJ databases">
        <title>Rhodosporidium diobovatum UCD-FST 08-225 genome sequencing, assembly, and annotation.</title>
        <authorList>
            <person name="Fakankun I.U."/>
            <person name="Fristensky B."/>
            <person name="Levin D.B."/>
        </authorList>
    </citation>
    <scope>NUCLEOTIDE SEQUENCE [LARGE SCALE GENOMIC DNA]</scope>
    <source>
        <strain evidence="1 2">UCD-FST 08-225</strain>
    </source>
</reference>
<proteinExistence type="predicted"/>
<dbReference type="AlphaFoldDB" id="A0A5C5FV57"/>
<sequence>MARPASEWAPKQSAGIAIEKLLKPFADDLLGLRREPSDGAYVLGGLAGLTMGALAYERRHERLEPVDSLLKHTLFPTALSPIIVHLPRGEVPYSEQDANDEQAQLADDLDIRHDAEEVVQQPFQTSRFVCRYPAVDGGGSVDVDCQLKLLSQFITEPRLIRRFQAPQHTFHWLWWSAVIVEHLFLGADLHADSDGHYMAMLVMRWASLFGRAALTSENARRHPHVPLAPAVLDEKVHAGMRRAMRDMLCIDAGYIVVEKWLSKLLTLAEHPRRGDERALELQHALVRARSLQDPQAREFAIEQASRMQVLHQYAAGPLHPVVERARELRQVDGLSRVLERAHSAQDPHERAYAFRRAGLLLAAHGDAHGQPHPLASGDAMRRMDNLLRLHDAAHAVDDPARREEGLRILDEHLEGSSARSLAKSEFAPMRRARGEASAVFA</sequence>